<evidence type="ECO:0000259" key="9">
    <source>
        <dbReference type="PROSITE" id="PS50262"/>
    </source>
</evidence>
<organism evidence="10 11">
    <name type="scientific">Acropora cervicornis</name>
    <name type="common">Staghorn coral</name>
    <dbReference type="NCBI Taxonomy" id="6130"/>
    <lineage>
        <taxon>Eukaryota</taxon>
        <taxon>Metazoa</taxon>
        <taxon>Cnidaria</taxon>
        <taxon>Anthozoa</taxon>
        <taxon>Hexacorallia</taxon>
        <taxon>Scleractinia</taxon>
        <taxon>Astrocoeniina</taxon>
        <taxon>Acroporidae</taxon>
        <taxon>Acropora</taxon>
    </lineage>
</organism>
<feature type="domain" description="G-protein coupled receptors family 1 profile" evidence="9">
    <location>
        <begin position="57"/>
        <end position="308"/>
    </location>
</feature>
<dbReference type="PROSITE" id="PS50262">
    <property type="entry name" value="G_PROTEIN_RECEP_F1_2"/>
    <property type="match status" value="1"/>
</dbReference>
<name>A0AAD9VG93_ACRCE</name>
<reference evidence="10" key="2">
    <citation type="journal article" date="2023" name="Science">
        <title>Genomic signatures of disease resistance in endangered staghorn corals.</title>
        <authorList>
            <person name="Vollmer S.V."/>
            <person name="Selwyn J.D."/>
            <person name="Despard B.A."/>
            <person name="Roesel C.L."/>
        </authorList>
    </citation>
    <scope>NUCLEOTIDE SEQUENCE</scope>
    <source>
        <strain evidence="10">K2</strain>
    </source>
</reference>
<dbReference type="SUPFAM" id="SSF81321">
    <property type="entry name" value="Family A G protein-coupled receptor-like"/>
    <property type="match status" value="1"/>
</dbReference>
<feature type="transmembrane region" description="Helical" evidence="8">
    <location>
        <begin position="155"/>
        <end position="175"/>
    </location>
</feature>
<dbReference type="PRINTS" id="PR00237">
    <property type="entry name" value="GPCRRHODOPSN"/>
</dbReference>
<dbReference type="GO" id="GO:0004930">
    <property type="term" value="F:G protein-coupled receptor activity"/>
    <property type="evidence" value="ECO:0007669"/>
    <property type="project" value="UniProtKB-KW"/>
</dbReference>
<dbReference type="InterPro" id="IPR000276">
    <property type="entry name" value="GPCR_Rhodpsn"/>
</dbReference>
<feature type="transmembrane region" description="Helical" evidence="8">
    <location>
        <begin position="78"/>
        <end position="98"/>
    </location>
</feature>
<dbReference type="PANTHER" id="PTHR45695:SF9">
    <property type="entry name" value="LEUCOKININ RECEPTOR"/>
    <property type="match status" value="1"/>
</dbReference>
<feature type="transmembrane region" description="Helical" evidence="8">
    <location>
        <begin position="199"/>
        <end position="220"/>
    </location>
</feature>
<reference evidence="10" key="1">
    <citation type="journal article" date="2023" name="G3 (Bethesda)">
        <title>Whole genome assembly and annotation of the endangered Caribbean coral Acropora cervicornis.</title>
        <authorList>
            <person name="Selwyn J.D."/>
            <person name="Vollmer S.V."/>
        </authorList>
    </citation>
    <scope>NUCLEOTIDE SEQUENCE</scope>
    <source>
        <strain evidence="10">K2</strain>
    </source>
</reference>
<comment type="caution">
    <text evidence="10">The sequence shown here is derived from an EMBL/GenBank/DDBJ whole genome shotgun (WGS) entry which is preliminary data.</text>
</comment>
<feature type="transmembrane region" description="Helical" evidence="8">
    <location>
        <begin position="286"/>
        <end position="311"/>
    </location>
</feature>
<dbReference type="InterPro" id="IPR017452">
    <property type="entry name" value="GPCR_Rhodpsn_7TM"/>
</dbReference>
<dbReference type="Gene3D" id="1.20.1070.10">
    <property type="entry name" value="Rhodopsin 7-helix transmembrane proteins"/>
    <property type="match status" value="1"/>
</dbReference>
<evidence type="ECO:0000256" key="3">
    <source>
        <dbReference type="ARBA" id="ARBA00022989"/>
    </source>
</evidence>
<comment type="subcellular location">
    <subcellularLocation>
        <location evidence="1">Membrane</location>
        <topology evidence="1">Multi-pass membrane protein</topology>
    </subcellularLocation>
</comment>
<keyword evidence="7" id="KW-0807">Transducer</keyword>
<dbReference type="PANTHER" id="PTHR45695">
    <property type="entry name" value="LEUCOKININ RECEPTOR-RELATED"/>
    <property type="match status" value="1"/>
</dbReference>
<evidence type="ECO:0000256" key="1">
    <source>
        <dbReference type="ARBA" id="ARBA00004141"/>
    </source>
</evidence>
<sequence>MNSGSNISEGELERGIGINATMGNNMGTAGASDGFSTDLTAIKLFLYAIIFLISAVGNSLVCIVILRRKRMKTVTNYFILNLAIADLTFTCICIPFDVPVDVMGGLWPYGSLLCKVIFPLQTLLHFASIFTLTAVSLSRYWAINHPLRRQLSIKWVKRIIVGIWIASLIPVTPYIRVLETSGPRGTCDEKWPNKDARRVYTAFLFVFEYLLPLTVIAGAYTSIGWELRRRSQTGNPCLQDLQAEETKSIVRMLKIVTLLFAVCVLPNNIFWMWLDFGDAEEKYKGFWDLVVFGHLMTFANSAANPICYTILHGSYRKAVKDQLSKVFNRIFGRHHAGWDIPKQRTVTINSTI</sequence>
<evidence type="ECO:0000256" key="4">
    <source>
        <dbReference type="ARBA" id="ARBA00023040"/>
    </source>
</evidence>
<keyword evidence="4" id="KW-0297">G-protein coupled receptor</keyword>
<protein>
    <submittedName>
        <fullName evidence="10">Neuropeptide FF receptor 2</fullName>
    </submittedName>
</protein>
<evidence type="ECO:0000256" key="5">
    <source>
        <dbReference type="ARBA" id="ARBA00023136"/>
    </source>
</evidence>
<keyword evidence="2 8" id="KW-0812">Transmembrane</keyword>
<feature type="transmembrane region" description="Helical" evidence="8">
    <location>
        <begin position="44"/>
        <end position="66"/>
    </location>
</feature>
<keyword evidence="3 8" id="KW-1133">Transmembrane helix</keyword>
<dbReference type="AlphaFoldDB" id="A0AAD9VG93"/>
<dbReference type="EMBL" id="JARQWQ010000002">
    <property type="protein sequence ID" value="KAK2573349.1"/>
    <property type="molecule type" value="Genomic_DNA"/>
</dbReference>
<keyword evidence="11" id="KW-1185">Reference proteome</keyword>
<keyword evidence="6 10" id="KW-0675">Receptor</keyword>
<feature type="transmembrane region" description="Helical" evidence="8">
    <location>
        <begin position="118"/>
        <end position="143"/>
    </location>
</feature>
<evidence type="ECO:0000256" key="2">
    <source>
        <dbReference type="ARBA" id="ARBA00022692"/>
    </source>
</evidence>
<dbReference type="FunFam" id="1.20.1070.10:FF:000445">
    <property type="entry name" value="Predicted protein"/>
    <property type="match status" value="1"/>
</dbReference>
<accession>A0AAD9VG93</accession>
<keyword evidence="5 8" id="KW-0472">Membrane</keyword>
<gene>
    <name evidence="10" type="ORF">P5673_000996</name>
</gene>
<evidence type="ECO:0000313" key="10">
    <source>
        <dbReference type="EMBL" id="KAK2573349.1"/>
    </source>
</evidence>
<evidence type="ECO:0000256" key="6">
    <source>
        <dbReference type="ARBA" id="ARBA00023170"/>
    </source>
</evidence>
<evidence type="ECO:0000256" key="7">
    <source>
        <dbReference type="ARBA" id="ARBA00023224"/>
    </source>
</evidence>
<dbReference type="Proteomes" id="UP001249851">
    <property type="component" value="Unassembled WGS sequence"/>
</dbReference>
<proteinExistence type="predicted"/>
<dbReference type="CDD" id="cd14993">
    <property type="entry name" value="7tmA_CCKR-like"/>
    <property type="match status" value="1"/>
</dbReference>
<evidence type="ECO:0000256" key="8">
    <source>
        <dbReference type="SAM" id="Phobius"/>
    </source>
</evidence>
<feature type="transmembrane region" description="Helical" evidence="8">
    <location>
        <begin position="255"/>
        <end position="274"/>
    </location>
</feature>
<evidence type="ECO:0000313" key="11">
    <source>
        <dbReference type="Proteomes" id="UP001249851"/>
    </source>
</evidence>
<dbReference type="Pfam" id="PF00001">
    <property type="entry name" value="7tm_1"/>
    <property type="match status" value="1"/>
</dbReference>
<dbReference type="GO" id="GO:0005886">
    <property type="term" value="C:plasma membrane"/>
    <property type="evidence" value="ECO:0007669"/>
    <property type="project" value="TreeGrafter"/>
</dbReference>